<evidence type="ECO:0000313" key="3">
    <source>
        <dbReference type="Proteomes" id="UP000632659"/>
    </source>
</evidence>
<gene>
    <name evidence="2" type="ORF">H8702_07210</name>
</gene>
<dbReference type="Proteomes" id="UP000632659">
    <property type="component" value="Unassembled WGS sequence"/>
</dbReference>
<reference evidence="2" key="1">
    <citation type="submission" date="2020-08" db="EMBL/GenBank/DDBJ databases">
        <title>Genome public.</title>
        <authorList>
            <person name="Liu C."/>
            <person name="Sun Q."/>
        </authorList>
    </citation>
    <scope>NUCLEOTIDE SEQUENCE</scope>
    <source>
        <strain evidence="2">NSJ-15</strain>
    </source>
</reference>
<feature type="transmembrane region" description="Helical" evidence="1">
    <location>
        <begin position="12"/>
        <end position="30"/>
    </location>
</feature>
<protein>
    <submittedName>
        <fullName evidence="2">Pro-sigmaK processing inhibitor BofA family protein</fullName>
    </submittedName>
</protein>
<evidence type="ECO:0000313" key="2">
    <source>
        <dbReference type="EMBL" id="MBC8610910.1"/>
    </source>
</evidence>
<name>A0A8J6PJR8_9FIRM</name>
<keyword evidence="1" id="KW-0812">Transmembrane</keyword>
<dbReference type="EMBL" id="JACRTL010000003">
    <property type="protein sequence ID" value="MBC8610910.1"/>
    <property type="molecule type" value="Genomic_DNA"/>
</dbReference>
<evidence type="ECO:0000256" key="1">
    <source>
        <dbReference type="SAM" id="Phobius"/>
    </source>
</evidence>
<proteinExistence type="predicted"/>
<keyword evidence="1" id="KW-1133">Transmembrane helix</keyword>
<organism evidence="2 3">
    <name type="scientific">Massiliimalia timonensis</name>
    <dbReference type="NCBI Taxonomy" id="1987501"/>
    <lineage>
        <taxon>Bacteria</taxon>
        <taxon>Bacillati</taxon>
        <taxon>Bacillota</taxon>
        <taxon>Clostridia</taxon>
        <taxon>Eubacteriales</taxon>
        <taxon>Oscillospiraceae</taxon>
        <taxon>Massiliimalia</taxon>
    </lineage>
</organism>
<feature type="transmembrane region" description="Helical" evidence="1">
    <location>
        <begin position="42"/>
        <end position="61"/>
    </location>
</feature>
<dbReference type="Pfam" id="PF07441">
    <property type="entry name" value="BofA"/>
    <property type="match status" value="1"/>
</dbReference>
<comment type="caution">
    <text evidence="2">The sequence shown here is derived from an EMBL/GenBank/DDBJ whole genome shotgun (WGS) entry which is preliminary data.</text>
</comment>
<accession>A0A8J6PJR8</accession>
<dbReference type="AlphaFoldDB" id="A0A8J6PJR8"/>
<keyword evidence="3" id="KW-1185">Reference proteome</keyword>
<dbReference type="InterPro" id="IPR010001">
    <property type="entry name" value="BofA"/>
</dbReference>
<sequence>MYYRTRAHKWTSGLIGMGSGVAVLIPLHYLLEMSGLSLAINYFTILFSMAFGIPGVIFMMIDSILF</sequence>
<keyword evidence="1" id="KW-0472">Membrane</keyword>